<evidence type="ECO:0000313" key="2">
    <source>
        <dbReference type="Proteomes" id="UP001164250"/>
    </source>
</evidence>
<protein>
    <submittedName>
        <fullName evidence="1">Uncharacterized protein</fullName>
    </submittedName>
</protein>
<gene>
    <name evidence="1" type="ORF">Patl1_33592</name>
</gene>
<dbReference type="EMBL" id="CM047910">
    <property type="protein sequence ID" value="KAJ0075982.1"/>
    <property type="molecule type" value="Genomic_DNA"/>
</dbReference>
<comment type="caution">
    <text evidence="1">The sequence shown here is derived from an EMBL/GenBank/DDBJ whole genome shotgun (WGS) entry which is preliminary data.</text>
</comment>
<organism evidence="1 2">
    <name type="scientific">Pistacia atlantica</name>
    <dbReference type="NCBI Taxonomy" id="434234"/>
    <lineage>
        <taxon>Eukaryota</taxon>
        <taxon>Viridiplantae</taxon>
        <taxon>Streptophyta</taxon>
        <taxon>Embryophyta</taxon>
        <taxon>Tracheophyta</taxon>
        <taxon>Spermatophyta</taxon>
        <taxon>Magnoliopsida</taxon>
        <taxon>eudicotyledons</taxon>
        <taxon>Gunneridae</taxon>
        <taxon>Pentapetalae</taxon>
        <taxon>rosids</taxon>
        <taxon>malvids</taxon>
        <taxon>Sapindales</taxon>
        <taxon>Anacardiaceae</taxon>
        <taxon>Pistacia</taxon>
    </lineage>
</organism>
<name>A0ACC0ZRX3_9ROSI</name>
<accession>A0ACC0ZRX3</accession>
<evidence type="ECO:0000313" key="1">
    <source>
        <dbReference type="EMBL" id="KAJ0075982.1"/>
    </source>
</evidence>
<proteinExistence type="predicted"/>
<reference evidence="2" key="1">
    <citation type="journal article" date="2023" name="G3 (Bethesda)">
        <title>Genome assembly and association tests identify interacting loci associated with vigor, precocity, and sex in interspecific pistachio rootstocks.</title>
        <authorList>
            <person name="Palmer W."/>
            <person name="Jacygrad E."/>
            <person name="Sagayaradj S."/>
            <person name="Cavanaugh K."/>
            <person name="Han R."/>
            <person name="Bertier L."/>
            <person name="Beede B."/>
            <person name="Kafkas S."/>
            <person name="Golino D."/>
            <person name="Preece J."/>
            <person name="Michelmore R."/>
        </authorList>
    </citation>
    <scope>NUCLEOTIDE SEQUENCE [LARGE SCALE GENOMIC DNA]</scope>
</reference>
<keyword evidence="2" id="KW-1185">Reference proteome</keyword>
<dbReference type="Proteomes" id="UP001164250">
    <property type="component" value="Chromosome 15"/>
</dbReference>
<sequence length="605" mass="67194">MSWFAYPQQACNRLDQQSLLSLNFTLPSPPLNWSSSIKCCLWEGIKCNADGYVTHLFLPCRGLSGSISPSIGNLTHLYHINLSHNRLSGPLPNSYFPSLTRLETLDLSYNYISGEFPSSLSSNYIKIVDLSSNIFHGMIPSSFFRLAKRLRTFNISNNSFTGVVPSSTWTGSVCSVSILDFSCNEFSGPGELSAFKFSTLLQLRKLDLGNNHFTGSLQLTFNSCKFLTAIRLSSNHLVGQISPDIVALESLSYLSLSRNFITNITGAIRILKGCQNLRVLILSVNFIEEAIPDDNQITLSHGFQNLQVLALGGCQLRGQVPTWIGKLRRLQVLDLSANQITGQIPGWLENLTSLFYMDLSHNLMSGKIPKKLGEIPMFTSKEANDQANKINLELPIFVIPMINALNLQYNKILYLPPAIYLANNSFSDSIPIEIGQLKFLHVLDLSHNKLSGEIPNQLSQLTNLEQLDLSANQLSGKIPASFRSLNFLSSFNVADNNLQGTIPAGGQFHTFPSTSFEGNPGLCGYILENCSIQPKMNSPPEPRESSNNELGYGLIAGGVFGFIIGFTIGILYPLHRLKFLQYFKEWRMTLRARNDVEPTWDDINA</sequence>